<feature type="transmembrane region" description="Helical" evidence="2">
    <location>
        <begin position="64"/>
        <end position="82"/>
    </location>
</feature>
<feature type="transmembrane region" description="Helical" evidence="2">
    <location>
        <begin position="436"/>
        <end position="464"/>
    </location>
</feature>
<feature type="transmembrane region" description="Helical" evidence="2">
    <location>
        <begin position="193"/>
        <end position="215"/>
    </location>
</feature>
<feature type="transmembrane region" description="Helical" evidence="2">
    <location>
        <begin position="396"/>
        <end position="415"/>
    </location>
</feature>
<dbReference type="EMBL" id="QFRA01000002">
    <property type="protein sequence ID" value="PZR06489.1"/>
    <property type="molecule type" value="Genomic_DNA"/>
</dbReference>
<protein>
    <submittedName>
        <fullName evidence="3">Uncharacterized protein</fullName>
    </submittedName>
</protein>
<feature type="compositionally biased region" description="Polar residues" evidence="1">
    <location>
        <begin position="1"/>
        <end position="34"/>
    </location>
</feature>
<feature type="transmembrane region" description="Helical" evidence="2">
    <location>
        <begin position="514"/>
        <end position="540"/>
    </location>
</feature>
<feature type="transmembrane region" description="Helical" evidence="2">
    <location>
        <begin position="470"/>
        <end position="493"/>
    </location>
</feature>
<feature type="transmembrane region" description="Helical" evidence="2">
    <location>
        <begin position="157"/>
        <end position="187"/>
    </location>
</feature>
<organism evidence="3 4">
    <name type="scientific">Corynebacterium kroppenstedtii</name>
    <dbReference type="NCBI Taxonomy" id="161879"/>
    <lineage>
        <taxon>Bacteria</taxon>
        <taxon>Bacillati</taxon>
        <taxon>Actinomycetota</taxon>
        <taxon>Actinomycetes</taxon>
        <taxon>Mycobacteriales</taxon>
        <taxon>Corynebacteriaceae</taxon>
        <taxon>Corynebacterium</taxon>
    </lineage>
</organism>
<comment type="caution">
    <text evidence="3">The sequence shown here is derived from an EMBL/GenBank/DDBJ whole genome shotgun (WGS) entry which is preliminary data.</text>
</comment>
<accession>A0A2W5ST79</accession>
<keyword evidence="2" id="KW-1133">Transmembrane helix</keyword>
<evidence type="ECO:0000313" key="3">
    <source>
        <dbReference type="EMBL" id="PZR06489.1"/>
    </source>
</evidence>
<dbReference type="Proteomes" id="UP000249432">
    <property type="component" value="Unassembled WGS sequence"/>
</dbReference>
<feature type="transmembrane region" description="Helical" evidence="2">
    <location>
        <begin position="371"/>
        <end position="390"/>
    </location>
</feature>
<proteinExistence type="predicted"/>
<keyword evidence="2" id="KW-0812">Transmembrane</keyword>
<evidence type="ECO:0000256" key="2">
    <source>
        <dbReference type="SAM" id="Phobius"/>
    </source>
</evidence>
<name>A0A2W5ST79_9CORY</name>
<keyword evidence="2" id="KW-0472">Membrane</keyword>
<feature type="transmembrane region" description="Helical" evidence="2">
    <location>
        <begin position="235"/>
        <end position="255"/>
    </location>
</feature>
<feature type="transmembrane region" description="Helical" evidence="2">
    <location>
        <begin position="117"/>
        <end position="136"/>
    </location>
</feature>
<feature type="transmembrane region" description="Helical" evidence="2">
    <location>
        <begin position="546"/>
        <end position="566"/>
    </location>
</feature>
<evidence type="ECO:0000313" key="4">
    <source>
        <dbReference type="Proteomes" id="UP000249432"/>
    </source>
</evidence>
<gene>
    <name evidence="3" type="ORF">DI525_01590</name>
</gene>
<evidence type="ECO:0000256" key="1">
    <source>
        <dbReference type="SAM" id="MobiDB-lite"/>
    </source>
</evidence>
<reference evidence="3 4" key="1">
    <citation type="submission" date="2017-08" db="EMBL/GenBank/DDBJ databases">
        <title>Infants hospitalized years apart are colonized by the same room-sourced microbial strains.</title>
        <authorList>
            <person name="Brooks B."/>
            <person name="Olm M.R."/>
            <person name="Firek B.A."/>
            <person name="Baker R."/>
            <person name="Thomas B.C."/>
            <person name="Morowitz M.J."/>
            <person name="Banfield J.F."/>
        </authorList>
    </citation>
    <scope>NUCLEOTIDE SEQUENCE [LARGE SCALE GENOMIC DNA]</scope>
    <source>
        <strain evidence="3">S2_003_000_R1_3</strain>
    </source>
</reference>
<sequence>MVSIMSQPINPNSAEPISGSPSTRAQSASPSQPFHASDKEIRSAVFRLHMRLWKKSWYEGASQWVLVIMTTLYAIGGVAFTASSCVDIARRTGRFSAAAVGAHPAGNMSGPVADNPWTAFAALGATTLLVLAFIWPAGENTVQPAKLAQFPLKPSSLVRALLPTIVVQSRAIIAIGVTIATMVAVILSGNATGQWFTAAIGIVGLILGISCLLVINQALIVTSSSSGGNRSRRNWLYFIVTFLFLSVFIVIQIFASGFASSVTDTILKWVIRIAGWTPLASGPAMIDDATQHAWISLVIRTVLTVVFIIAGLYLWSRSVDRDFASAANTSGKSEDVSPRDSFYLRGVPHTVVGALFSRQLKYWVRDVRFKYAILSFPIMALIFLIMGIATGNNSPVVGSLYIAIVGNSNFASNDIGMDGPANWVHMVAGTRGKDIVIARAIAVIIFDVLLLVPCLVIMVLFADFTPNQKAIIAGACLGGVFAGPAVGLFLSAYNPFPAVKPGVNTMRNNGRQSGPAFVAMLIALAAFTIILGPAVAVPLIGLTGAWFAAAYSLNVDLAMLAGSIALSAKRIDSRYPEIFAKVRKFL</sequence>
<feature type="region of interest" description="Disordered" evidence="1">
    <location>
        <begin position="1"/>
        <end position="36"/>
    </location>
</feature>
<feature type="transmembrane region" description="Helical" evidence="2">
    <location>
        <begin position="293"/>
        <end position="315"/>
    </location>
</feature>
<dbReference type="AlphaFoldDB" id="A0A2W5ST79"/>